<dbReference type="EMBL" id="REGN01001364">
    <property type="protein sequence ID" value="RNA35205.1"/>
    <property type="molecule type" value="Genomic_DNA"/>
</dbReference>
<reference evidence="1 2" key="1">
    <citation type="journal article" date="2018" name="Sci. Rep.">
        <title>Genomic signatures of local adaptation to the degree of environmental predictability in rotifers.</title>
        <authorList>
            <person name="Franch-Gras L."/>
            <person name="Hahn C."/>
            <person name="Garcia-Roger E.M."/>
            <person name="Carmona M.J."/>
            <person name="Serra M."/>
            <person name="Gomez A."/>
        </authorList>
    </citation>
    <scope>NUCLEOTIDE SEQUENCE [LARGE SCALE GENOMIC DNA]</scope>
    <source>
        <strain evidence="1">HYR1</strain>
    </source>
</reference>
<sequence length="96" mass="11610">MKILGGDTIFTKNPRVTFELNELFKPNMLQNVHKAYLIIIQKRKLFNFLCSFNNFLLLNHKYIEIDITERSSNIFWKLSKYLFLNFDYNIKLKKKS</sequence>
<evidence type="ECO:0000313" key="1">
    <source>
        <dbReference type="EMBL" id="RNA35205.1"/>
    </source>
</evidence>
<dbReference type="AlphaFoldDB" id="A0A3M7SHN9"/>
<gene>
    <name evidence="1" type="ORF">BpHYR1_034867</name>
</gene>
<accession>A0A3M7SHN9</accession>
<proteinExistence type="predicted"/>
<evidence type="ECO:0000313" key="2">
    <source>
        <dbReference type="Proteomes" id="UP000276133"/>
    </source>
</evidence>
<dbReference type="Proteomes" id="UP000276133">
    <property type="component" value="Unassembled WGS sequence"/>
</dbReference>
<comment type="caution">
    <text evidence="1">The sequence shown here is derived from an EMBL/GenBank/DDBJ whole genome shotgun (WGS) entry which is preliminary data.</text>
</comment>
<protein>
    <submittedName>
        <fullName evidence="1">Uncharacterized protein</fullName>
    </submittedName>
</protein>
<name>A0A3M7SHN9_BRAPC</name>
<keyword evidence="2" id="KW-1185">Reference proteome</keyword>
<organism evidence="1 2">
    <name type="scientific">Brachionus plicatilis</name>
    <name type="common">Marine rotifer</name>
    <name type="synonym">Brachionus muelleri</name>
    <dbReference type="NCBI Taxonomy" id="10195"/>
    <lineage>
        <taxon>Eukaryota</taxon>
        <taxon>Metazoa</taxon>
        <taxon>Spiralia</taxon>
        <taxon>Gnathifera</taxon>
        <taxon>Rotifera</taxon>
        <taxon>Eurotatoria</taxon>
        <taxon>Monogononta</taxon>
        <taxon>Pseudotrocha</taxon>
        <taxon>Ploima</taxon>
        <taxon>Brachionidae</taxon>
        <taxon>Brachionus</taxon>
    </lineage>
</organism>